<dbReference type="Pfam" id="PF01168">
    <property type="entry name" value="Ala_racemase_N"/>
    <property type="match status" value="1"/>
</dbReference>
<dbReference type="GO" id="GO:0030170">
    <property type="term" value="F:pyridoxal phosphate binding"/>
    <property type="evidence" value="ECO:0007669"/>
    <property type="project" value="TreeGrafter"/>
</dbReference>
<dbReference type="GO" id="GO:0030632">
    <property type="term" value="P:D-alanine biosynthetic process"/>
    <property type="evidence" value="ECO:0007669"/>
    <property type="project" value="TreeGrafter"/>
</dbReference>
<dbReference type="InterPro" id="IPR001608">
    <property type="entry name" value="Ala_racemase_N"/>
</dbReference>
<feature type="domain" description="Alanine racemase N-terminal" evidence="4">
    <location>
        <begin position="1"/>
        <end position="43"/>
    </location>
</feature>
<feature type="non-terminal residue" evidence="5">
    <location>
        <position position="48"/>
    </location>
</feature>
<evidence type="ECO:0000256" key="1">
    <source>
        <dbReference type="ARBA" id="ARBA00001933"/>
    </source>
</evidence>
<reference evidence="5" key="1">
    <citation type="submission" date="2021-02" db="EMBL/GenBank/DDBJ databases">
        <authorList>
            <person name="Nowell W R."/>
        </authorList>
    </citation>
    <scope>NUCLEOTIDE SEQUENCE</scope>
</reference>
<dbReference type="InterPro" id="IPR029066">
    <property type="entry name" value="PLP-binding_barrel"/>
</dbReference>
<dbReference type="PANTHER" id="PTHR30511">
    <property type="entry name" value="ALANINE RACEMASE"/>
    <property type="match status" value="1"/>
</dbReference>
<dbReference type="AlphaFoldDB" id="A0A8S2R360"/>
<evidence type="ECO:0000256" key="3">
    <source>
        <dbReference type="ARBA" id="ARBA00023235"/>
    </source>
</evidence>
<dbReference type="GO" id="GO:0005829">
    <property type="term" value="C:cytosol"/>
    <property type="evidence" value="ECO:0007669"/>
    <property type="project" value="TreeGrafter"/>
</dbReference>
<dbReference type="InterPro" id="IPR000821">
    <property type="entry name" value="Ala_racemase"/>
</dbReference>
<comment type="cofactor">
    <cofactor evidence="1">
        <name>pyridoxal 5'-phosphate</name>
        <dbReference type="ChEBI" id="CHEBI:597326"/>
    </cofactor>
</comment>
<gene>
    <name evidence="5" type="ORF">SMN809_LOCUS19005</name>
</gene>
<comment type="caution">
    <text evidence="5">The sequence shown here is derived from an EMBL/GenBank/DDBJ whole genome shotgun (WGS) entry which is preliminary data.</text>
</comment>
<dbReference type="SUPFAM" id="SSF51419">
    <property type="entry name" value="PLP-binding barrel"/>
    <property type="match status" value="1"/>
</dbReference>
<keyword evidence="3" id="KW-0413">Isomerase</keyword>
<evidence type="ECO:0000259" key="4">
    <source>
        <dbReference type="Pfam" id="PF01168"/>
    </source>
</evidence>
<dbReference type="PANTHER" id="PTHR30511:SF0">
    <property type="entry name" value="ALANINE RACEMASE, CATABOLIC-RELATED"/>
    <property type="match status" value="1"/>
</dbReference>
<sequence>MAIVKANAYGHGMVEIARAAVSAGATWLGVATLDEALAVRAKLSQNIP</sequence>
<dbReference type="InterPro" id="IPR020622">
    <property type="entry name" value="Ala_racemase_pyridoxalP-BS"/>
</dbReference>
<keyword evidence="2" id="KW-0663">Pyridoxal phosphate</keyword>
<dbReference type="EMBL" id="CAJOBI010009349">
    <property type="protein sequence ID" value="CAF4136000.1"/>
    <property type="molecule type" value="Genomic_DNA"/>
</dbReference>
<dbReference type="Gene3D" id="3.20.20.10">
    <property type="entry name" value="Alanine racemase"/>
    <property type="match status" value="1"/>
</dbReference>
<dbReference type="GO" id="GO:0008784">
    <property type="term" value="F:alanine racemase activity"/>
    <property type="evidence" value="ECO:0007669"/>
    <property type="project" value="TreeGrafter"/>
</dbReference>
<evidence type="ECO:0000313" key="5">
    <source>
        <dbReference type="EMBL" id="CAF4136000.1"/>
    </source>
</evidence>
<evidence type="ECO:0000256" key="2">
    <source>
        <dbReference type="ARBA" id="ARBA00022898"/>
    </source>
</evidence>
<dbReference type="Proteomes" id="UP000676336">
    <property type="component" value="Unassembled WGS sequence"/>
</dbReference>
<dbReference type="PROSITE" id="PS00395">
    <property type="entry name" value="ALANINE_RACEMASE"/>
    <property type="match status" value="1"/>
</dbReference>
<evidence type="ECO:0000313" key="6">
    <source>
        <dbReference type="Proteomes" id="UP000676336"/>
    </source>
</evidence>
<accession>A0A8S2R360</accession>
<protein>
    <recommendedName>
        <fullName evidence="4">Alanine racemase N-terminal domain-containing protein</fullName>
    </recommendedName>
</protein>
<name>A0A8S2R360_9BILA</name>
<proteinExistence type="predicted"/>
<organism evidence="5 6">
    <name type="scientific">Rotaria magnacalcarata</name>
    <dbReference type="NCBI Taxonomy" id="392030"/>
    <lineage>
        <taxon>Eukaryota</taxon>
        <taxon>Metazoa</taxon>
        <taxon>Spiralia</taxon>
        <taxon>Gnathifera</taxon>
        <taxon>Rotifera</taxon>
        <taxon>Eurotatoria</taxon>
        <taxon>Bdelloidea</taxon>
        <taxon>Philodinida</taxon>
        <taxon>Philodinidae</taxon>
        <taxon>Rotaria</taxon>
    </lineage>
</organism>